<gene>
    <name evidence="5" type="ORF">DICVIV_05750</name>
</gene>
<dbReference type="PROSITE" id="PS51162">
    <property type="entry name" value="THYROGLOBULIN_1_2"/>
    <property type="match status" value="1"/>
</dbReference>
<dbReference type="AlphaFoldDB" id="A0A0D8Y0J7"/>
<dbReference type="InterPro" id="IPR036645">
    <property type="entry name" value="Elafin-like_sf"/>
</dbReference>
<dbReference type="InterPro" id="IPR008197">
    <property type="entry name" value="WAP_dom"/>
</dbReference>
<reference evidence="6" key="2">
    <citation type="journal article" date="2016" name="Sci. Rep.">
        <title>Dictyocaulus viviparus genome, variome and transcriptome elucidate lungworm biology and support future intervention.</title>
        <authorList>
            <person name="McNulty S.N."/>
            <person name="Strube C."/>
            <person name="Rosa B.A."/>
            <person name="Martin J.C."/>
            <person name="Tyagi R."/>
            <person name="Choi Y.J."/>
            <person name="Wang Q."/>
            <person name="Hallsworth Pepin K."/>
            <person name="Zhang X."/>
            <person name="Ozersky P."/>
            <person name="Wilson R.K."/>
            <person name="Sternberg P.W."/>
            <person name="Gasser R.B."/>
            <person name="Mitreva M."/>
        </authorList>
    </citation>
    <scope>NUCLEOTIDE SEQUENCE [LARGE SCALE GENOMIC DNA]</scope>
    <source>
        <strain evidence="6">HannoverDv2000</strain>
    </source>
</reference>
<dbReference type="PRINTS" id="PR00003">
    <property type="entry name" value="4DISULPHCORE"/>
</dbReference>
<dbReference type="Proteomes" id="UP000053766">
    <property type="component" value="Unassembled WGS sequence"/>
</dbReference>
<keyword evidence="6" id="KW-1185">Reference proteome</keyword>
<dbReference type="OrthoDB" id="5853592at2759"/>
<evidence type="ECO:0000259" key="4">
    <source>
        <dbReference type="PROSITE" id="PS51390"/>
    </source>
</evidence>
<evidence type="ECO:0000256" key="1">
    <source>
        <dbReference type="ARBA" id="ARBA00023157"/>
    </source>
</evidence>
<sequence>ALHLGSTPSVKKLGICPTAVLNPGCREECRSDEDCVALAKCCKATCGTKCMDPAITSPCMHRLIAFVRQHPLLSPPVQCDLNGDFRQIQCDNSIKQCWCVNRYGIEEIGTRTNNEQGVMPRCRHPKMCPVSCAQLNCSYGILVDSNGCPRNDVCQCKNPCQVLITFRYCPYQKKESLTDYFKRTVS</sequence>
<feature type="domain" description="Thyroglobulin type-1" evidence="3">
    <location>
        <begin position="56"/>
        <end position="122"/>
    </location>
</feature>
<accession>A0A0D8Y0J7</accession>
<dbReference type="GO" id="GO:0030414">
    <property type="term" value="F:peptidase inhibitor activity"/>
    <property type="evidence" value="ECO:0007669"/>
    <property type="project" value="InterPro"/>
</dbReference>
<dbReference type="CDD" id="cd00191">
    <property type="entry name" value="TY"/>
    <property type="match status" value="1"/>
</dbReference>
<evidence type="ECO:0000313" key="6">
    <source>
        <dbReference type="Proteomes" id="UP000053766"/>
    </source>
</evidence>
<dbReference type="EMBL" id="KN716278">
    <property type="protein sequence ID" value="KJH48136.1"/>
    <property type="molecule type" value="Genomic_DNA"/>
</dbReference>
<dbReference type="Pfam" id="PF00095">
    <property type="entry name" value="WAP"/>
    <property type="match status" value="1"/>
</dbReference>
<organism evidence="5 6">
    <name type="scientific">Dictyocaulus viviparus</name>
    <name type="common">Bovine lungworm</name>
    <dbReference type="NCBI Taxonomy" id="29172"/>
    <lineage>
        <taxon>Eukaryota</taxon>
        <taxon>Metazoa</taxon>
        <taxon>Ecdysozoa</taxon>
        <taxon>Nematoda</taxon>
        <taxon>Chromadorea</taxon>
        <taxon>Rhabditida</taxon>
        <taxon>Rhabditina</taxon>
        <taxon>Rhabditomorpha</taxon>
        <taxon>Strongyloidea</taxon>
        <taxon>Metastrongylidae</taxon>
        <taxon>Dictyocaulus</taxon>
    </lineage>
</organism>
<protein>
    <submittedName>
        <fullName evidence="5">WAP-type 'four-disulfide core</fullName>
    </submittedName>
</protein>
<dbReference type="Gene3D" id="4.10.75.10">
    <property type="entry name" value="Elafin-like"/>
    <property type="match status" value="1"/>
</dbReference>
<dbReference type="PROSITE" id="PS51390">
    <property type="entry name" value="WAP"/>
    <property type="match status" value="1"/>
</dbReference>
<dbReference type="SUPFAM" id="SSF57610">
    <property type="entry name" value="Thyroglobulin type-1 domain"/>
    <property type="match status" value="1"/>
</dbReference>
<proteinExistence type="predicted"/>
<evidence type="ECO:0000259" key="3">
    <source>
        <dbReference type="PROSITE" id="PS51162"/>
    </source>
</evidence>
<dbReference type="GO" id="GO:0005576">
    <property type="term" value="C:extracellular region"/>
    <property type="evidence" value="ECO:0007669"/>
    <property type="project" value="InterPro"/>
</dbReference>
<name>A0A0D8Y0J7_DICVI</name>
<feature type="domain" description="WAP" evidence="4">
    <location>
        <begin position="8"/>
        <end position="54"/>
    </location>
</feature>
<dbReference type="InterPro" id="IPR036857">
    <property type="entry name" value="Thyroglobulin_1_sf"/>
</dbReference>
<dbReference type="STRING" id="29172.A0A0D8Y0J7"/>
<feature type="disulfide bond" evidence="2">
    <location>
        <begin position="90"/>
        <end position="97"/>
    </location>
</feature>
<keyword evidence="1 2" id="KW-1015">Disulfide bond</keyword>
<evidence type="ECO:0000256" key="2">
    <source>
        <dbReference type="PROSITE-ProRule" id="PRU00500"/>
    </source>
</evidence>
<dbReference type="SMART" id="SM00217">
    <property type="entry name" value="WAP"/>
    <property type="match status" value="1"/>
</dbReference>
<feature type="non-terminal residue" evidence="5">
    <location>
        <position position="1"/>
    </location>
</feature>
<dbReference type="SUPFAM" id="SSF57256">
    <property type="entry name" value="Elafin-like"/>
    <property type="match status" value="1"/>
</dbReference>
<reference evidence="5 6" key="1">
    <citation type="submission" date="2013-11" db="EMBL/GenBank/DDBJ databases">
        <title>Draft genome of the bovine lungworm Dictyocaulus viviparus.</title>
        <authorList>
            <person name="Mitreva M."/>
        </authorList>
    </citation>
    <scope>NUCLEOTIDE SEQUENCE [LARGE SCALE GENOMIC DNA]</scope>
    <source>
        <strain evidence="5 6">HannoverDv2000</strain>
    </source>
</reference>
<dbReference type="Pfam" id="PF00086">
    <property type="entry name" value="Thyroglobulin_1"/>
    <property type="match status" value="1"/>
</dbReference>
<comment type="caution">
    <text evidence="2">Lacks conserved residue(s) required for the propagation of feature annotation.</text>
</comment>
<dbReference type="Gene3D" id="4.10.800.10">
    <property type="entry name" value="Thyroglobulin type-1"/>
    <property type="match status" value="1"/>
</dbReference>
<dbReference type="SMART" id="SM00211">
    <property type="entry name" value="TY"/>
    <property type="match status" value="1"/>
</dbReference>
<evidence type="ECO:0000313" key="5">
    <source>
        <dbReference type="EMBL" id="KJH48136.1"/>
    </source>
</evidence>
<dbReference type="InterPro" id="IPR000716">
    <property type="entry name" value="Thyroglobulin_1"/>
</dbReference>